<accession>A0A1G2L2V8</accession>
<comment type="caution">
    <text evidence="1">The sequence shown here is derived from an EMBL/GenBank/DDBJ whole genome shotgun (WGS) entry which is preliminary data.</text>
</comment>
<protein>
    <submittedName>
        <fullName evidence="1">Uncharacterized protein</fullName>
    </submittedName>
</protein>
<evidence type="ECO:0000313" key="1">
    <source>
        <dbReference type="EMBL" id="OHA05009.1"/>
    </source>
</evidence>
<gene>
    <name evidence="1" type="ORF">A2934_01295</name>
</gene>
<name>A0A1G2L2V8_9BACT</name>
<dbReference type="AlphaFoldDB" id="A0A1G2L2V8"/>
<proteinExistence type="predicted"/>
<reference evidence="1 2" key="1">
    <citation type="journal article" date="2016" name="Nat. Commun.">
        <title>Thousands of microbial genomes shed light on interconnected biogeochemical processes in an aquifer system.</title>
        <authorList>
            <person name="Anantharaman K."/>
            <person name="Brown C.T."/>
            <person name="Hug L.A."/>
            <person name="Sharon I."/>
            <person name="Castelle C.J."/>
            <person name="Probst A.J."/>
            <person name="Thomas B.C."/>
            <person name="Singh A."/>
            <person name="Wilkins M.J."/>
            <person name="Karaoz U."/>
            <person name="Brodie E.L."/>
            <person name="Williams K.H."/>
            <person name="Hubbard S.S."/>
            <person name="Banfield J.F."/>
        </authorList>
    </citation>
    <scope>NUCLEOTIDE SEQUENCE [LARGE SCALE GENOMIC DNA]</scope>
</reference>
<organism evidence="1 2">
    <name type="scientific">Candidatus Sungbacteria bacterium RIFCSPLOWO2_01_FULL_47_10</name>
    <dbReference type="NCBI Taxonomy" id="1802276"/>
    <lineage>
        <taxon>Bacteria</taxon>
        <taxon>Candidatus Sungiibacteriota</taxon>
    </lineage>
</organism>
<evidence type="ECO:0000313" key="2">
    <source>
        <dbReference type="Proteomes" id="UP000177982"/>
    </source>
</evidence>
<dbReference type="EMBL" id="MHQO01000063">
    <property type="protein sequence ID" value="OHA05009.1"/>
    <property type="molecule type" value="Genomic_DNA"/>
</dbReference>
<sequence length="96" mass="10550">MSYDAITVGFEAFDGFVKGLEIAGTGVIVVEDSVRLAPDGRSLRKAHFKAANGRKMIAEEYVAFLSYDCDGVSTVELAIYRESNRPNLESRMKAAR</sequence>
<dbReference type="Proteomes" id="UP000177982">
    <property type="component" value="Unassembled WGS sequence"/>
</dbReference>